<sequence>MQQVVNNKTERIKHVTSIGHSVRSKPKNKHKRRSWKRYKGQGK</sequence>
<accession>A0A381NWD9</accession>
<feature type="region of interest" description="Disordered" evidence="1">
    <location>
        <begin position="1"/>
        <end position="43"/>
    </location>
</feature>
<evidence type="ECO:0000313" key="2">
    <source>
        <dbReference type="EMBL" id="SUZ58935.1"/>
    </source>
</evidence>
<name>A0A381NWD9_9ZZZZ</name>
<organism evidence="2">
    <name type="scientific">marine metagenome</name>
    <dbReference type="NCBI Taxonomy" id="408172"/>
    <lineage>
        <taxon>unclassified sequences</taxon>
        <taxon>metagenomes</taxon>
        <taxon>ecological metagenomes</taxon>
    </lineage>
</organism>
<evidence type="ECO:0000256" key="1">
    <source>
        <dbReference type="SAM" id="MobiDB-lite"/>
    </source>
</evidence>
<dbReference type="AlphaFoldDB" id="A0A381NWD9"/>
<feature type="compositionally biased region" description="Basic residues" evidence="1">
    <location>
        <begin position="22"/>
        <end position="43"/>
    </location>
</feature>
<proteinExistence type="predicted"/>
<reference evidence="2" key="1">
    <citation type="submission" date="2018-05" db="EMBL/GenBank/DDBJ databases">
        <authorList>
            <person name="Lanie J.A."/>
            <person name="Ng W.-L."/>
            <person name="Kazmierczak K.M."/>
            <person name="Andrzejewski T.M."/>
            <person name="Davidsen T.M."/>
            <person name="Wayne K.J."/>
            <person name="Tettelin H."/>
            <person name="Glass J.I."/>
            <person name="Rusch D."/>
            <person name="Podicherti R."/>
            <person name="Tsui H.-C.T."/>
            <person name="Winkler M.E."/>
        </authorList>
    </citation>
    <scope>NUCLEOTIDE SEQUENCE</scope>
</reference>
<dbReference type="EMBL" id="UINC01000652">
    <property type="protein sequence ID" value="SUZ58935.1"/>
    <property type="molecule type" value="Genomic_DNA"/>
</dbReference>
<gene>
    <name evidence="2" type="ORF">METZ01_LOCUS11789</name>
</gene>
<protein>
    <submittedName>
        <fullName evidence="2">Uncharacterized protein</fullName>
    </submittedName>
</protein>